<protein>
    <submittedName>
        <fullName evidence="2">Uncharacterized protein</fullName>
    </submittedName>
</protein>
<dbReference type="Proteomes" id="UP000016843">
    <property type="component" value="Unassembled WGS sequence"/>
</dbReference>
<dbReference type="AlphaFoldDB" id="U5BZ40"/>
<sequence length="62" mass="7241">MQYFFYYCHAVLICVFTSVSYFNSSLPLAQKDISFIQIAEDFHIGFFALPSPSNLKMINKFF</sequence>
<accession>U5BZ40</accession>
<proteinExistence type="predicted"/>
<organism evidence="2 3">
    <name type="scientific">Rhodonellum psychrophilum GCM71 = DSM 17998</name>
    <dbReference type="NCBI Taxonomy" id="1123057"/>
    <lineage>
        <taxon>Bacteria</taxon>
        <taxon>Pseudomonadati</taxon>
        <taxon>Bacteroidota</taxon>
        <taxon>Cytophagia</taxon>
        <taxon>Cytophagales</taxon>
        <taxon>Cytophagaceae</taxon>
        <taxon>Rhodonellum</taxon>
    </lineage>
</organism>
<keyword evidence="1" id="KW-0812">Transmembrane</keyword>
<reference evidence="2 3" key="1">
    <citation type="journal article" date="2013" name="Genome Announc.">
        <title>Draft Genome Sequence of the Psychrophilic and Alkaliphilic Rhodonellum psychrophilum Strain GCM71T.</title>
        <authorList>
            <person name="Hauptmann A.L."/>
            <person name="Glaring M.A."/>
            <person name="Hallin P.F."/>
            <person name="Prieme A."/>
            <person name="Stougaard P."/>
        </authorList>
    </citation>
    <scope>NUCLEOTIDE SEQUENCE [LARGE SCALE GENOMIC DNA]</scope>
    <source>
        <strain evidence="2 3">GCM71</strain>
    </source>
</reference>
<keyword evidence="1" id="KW-0472">Membrane</keyword>
<evidence type="ECO:0000256" key="1">
    <source>
        <dbReference type="SAM" id="Phobius"/>
    </source>
</evidence>
<evidence type="ECO:0000313" key="3">
    <source>
        <dbReference type="Proteomes" id="UP000016843"/>
    </source>
</evidence>
<evidence type="ECO:0000313" key="2">
    <source>
        <dbReference type="EMBL" id="ERM81182.1"/>
    </source>
</evidence>
<keyword evidence="3" id="KW-1185">Reference proteome</keyword>
<gene>
    <name evidence="2" type="ORF">P872_20305</name>
</gene>
<dbReference type="EMBL" id="AWXR01000059">
    <property type="protein sequence ID" value="ERM81182.1"/>
    <property type="molecule type" value="Genomic_DNA"/>
</dbReference>
<feature type="transmembrane region" description="Helical" evidence="1">
    <location>
        <begin position="6"/>
        <end position="24"/>
    </location>
</feature>
<keyword evidence="1" id="KW-1133">Transmembrane helix</keyword>
<comment type="caution">
    <text evidence="2">The sequence shown here is derived from an EMBL/GenBank/DDBJ whole genome shotgun (WGS) entry which is preliminary data.</text>
</comment>
<name>U5BZ40_9BACT</name>